<comment type="caution">
    <text evidence="11">The sequence shown here is derived from an EMBL/GenBank/DDBJ whole genome shotgun (WGS) entry which is preliminary data.</text>
</comment>
<dbReference type="Pfam" id="PF01061">
    <property type="entry name" value="ABC2_membrane"/>
    <property type="match status" value="1"/>
</dbReference>
<evidence type="ECO:0000256" key="9">
    <source>
        <dbReference type="RuleBase" id="RU361157"/>
    </source>
</evidence>
<comment type="caution">
    <text evidence="9">Lacks conserved residue(s) required for the propagation of feature annotation.</text>
</comment>
<evidence type="ECO:0000256" key="7">
    <source>
        <dbReference type="ARBA" id="ARBA00022989"/>
    </source>
</evidence>
<keyword evidence="4 9" id="KW-1003">Cell membrane</keyword>
<evidence type="ECO:0000256" key="4">
    <source>
        <dbReference type="ARBA" id="ARBA00022475"/>
    </source>
</evidence>
<keyword evidence="8 9" id="KW-0472">Membrane</keyword>
<keyword evidence="7 9" id="KW-1133">Transmembrane helix</keyword>
<evidence type="ECO:0000313" key="11">
    <source>
        <dbReference type="EMBL" id="GGC89989.1"/>
    </source>
</evidence>
<keyword evidence="6 9" id="KW-0812">Transmembrane</keyword>
<dbReference type="InterPro" id="IPR013525">
    <property type="entry name" value="ABC2_TM"/>
</dbReference>
<dbReference type="Proteomes" id="UP000597761">
    <property type="component" value="Unassembled WGS sequence"/>
</dbReference>
<dbReference type="PANTHER" id="PTHR30413:SF8">
    <property type="entry name" value="TRANSPORT PERMEASE PROTEIN"/>
    <property type="match status" value="1"/>
</dbReference>
<feature type="transmembrane region" description="Helical" evidence="9">
    <location>
        <begin position="109"/>
        <end position="132"/>
    </location>
</feature>
<dbReference type="PROSITE" id="PS51012">
    <property type="entry name" value="ABC_TM2"/>
    <property type="match status" value="1"/>
</dbReference>
<evidence type="ECO:0000256" key="6">
    <source>
        <dbReference type="ARBA" id="ARBA00022692"/>
    </source>
</evidence>
<evidence type="ECO:0000256" key="3">
    <source>
        <dbReference type="ARBA" id="ARBA00022448"/>
    </source>
</evidence>
<organism evidence="11 12">
    <name type="scientific">Tersicoccus solisilvae</name>
    <dbReference type="NCBI Taxonomy" id="1882339"/>
    <lineage>
        <taxon>Bacteria</taxon>
        <taxon>Bacillati</taxon>
        <taxon>Actinomycetota</taxon>
        <taxon>Actinomycetes</taxon>
        <taxon>Micrococcales</taxon>
        <taxon>Micrococcaceae</taxon>
        <taxon>Tersicoccus</taxon>
    </lineage>
</organism>
<dbReference type="PANTHER" id="PTHR30413">
    <property type="entry name" value="INNER MEMBRANE TRANSPORT PERMEASE"/>
    <property type="match status" value="1"/>
</dbReference>
<evidence type="ECO:0000259" key="10">
    <source>
        <dbReference type="PROSITE" id="PS51012"/>
    </source>
</evidence>
<keyword evidence="5" id="KW-0997">Cell inner membrane</keyword>
<feature type="transmembrane region" description="Helical" evidence="9">
    <location>
        <begin position="185"/>
        <end position="212"/>
    </location>
</feature>
<accession>A0ABQ1P3D0</accession>
<feature type="transmembrane region" description="Helical" evidence="9">
    <location>
        <begin position="152"/>
        <end position="173"/>
    </location>
</feature>
<dbReference type="InterPro" id="IPR047817">
    <property type="entry name" value="ABC2_TM_bact-type"/>
</dbReference>
<evidence type="ECO:0000256" key="2">
    <source>
        <dbReference type="ARBA" id="ARBA00007783"/>
    </source>
</evidence>
<reference evidence="12" key="1">
    <citation type="journal article" date="2019" name="Int. J. Syst. Evol. Microbiol.">
        <title>The Global Catalogue of Microorganisms (GCM) 10K type strain sequencing project: providing services to taxonomists for standard genome sequencing and annotation.</title>
        <authorList>
            <consortium name="The Broad Institute Genomics Platform"/>
            <consortium name="The Broad Institute Genome Sequencing Center for Infectious Disease"/>
            <person name="Wu L."/>
            <person name="Ma J."/>
        </authorList>
    </citation>
    <scope>NUCLEOTIDE SEQUENCE [LARGE SCALE GENOMIC DNA]</scope>
    <source>
        <strain evidence="12">CGMCC 1.15480</strain>
    </source>
</reference>
<evidence type="ECO:0000313" key="12">
    <source>
        <dbReference type="Proteomes" id="UP000597761"/>
    </source>
</evidence>
<dbReference type="RefSeq" id="WP_188667830.1">
    <property type="nucleotide sequence ID" value="NZ_BMJI01000007.1"/>
</dbReference>
<dbReference type="EMBL" id="BMJI01000007">
    <property type="protein sequence ID" value="GGC89989.1"/>
    <property type="molecule type" value="Genomic_DNA"/>
</dbReference>
<feature type="domain" description="ABC transmembrane type-2" evidence="10">
    <location>
        <begin position="73"/>
        <end position="297"/>
    </location>
</feature>
<evidence type="ECO:0000256" key="8">
    <source>
        <dbReference type="ARBA" id="ARBA00023136"/>
    </source>
</evidence>
<comment type="subcellular location">
    <subcellularLocation>
        <location evidence="1">Cell inner membrane</location>
        <topology evidence="1">Multi-pass membrane protein</topology>
    </subcellularLocation>
    <subcellularLocation>
        <location evidence="9">Cell membrane</location>
        <topology evidence="9">Multi-pass membrane protein</topology>
    </subcellularLocation>
</comment>
<keyword evidence="12" id="KW-1185">Reference proteome</keyword>
<gene>
    <name evidence="11" type="ORF">GCM10011512_16200</name>
</gene>
<sequence>MSSTRVEPTASTRPTEPAAEHAAAAVAFDPRALPRVGARPGLIAYLRTLWGYRHFIAYDAHAQVRRGTRQDLLGSAWLILTPLFNGLTFYLVFGLLLQTSRGIPNFIGYLVIGVFLFQISSGSITTIARSLLKGKALIGAFTFPRAALPVGAAVRAAIADVPVVLAMLLIVVLTAPAEPITWRWIFLLPVLVLQWCFNLGIGLILARLIAWIPDVSRLLPFVVRAWMYTSGTFFSIDRYVTHPDIQAVMKANPVYCAMEIVRDGLLYGQLPSWHNWTILSAWAVGALVVGVVLIWQGEESYARD</sequence>
<feature type="transmembrane region" description="Helical" evidence="9">
    <location>
        <begin position="76"/>
        <end position="97"/>
    </location>
</feature>
<proteinExistence type="inferred from homology"/>
<keyword evidence="3 9" id="KW-0813">Transport</keyword>
<protein>
    <recommendedName>
        <fullName evidence="9">Transport permease protein</fullName>
    </recommendedName>
</protein>
<comment type="similarity">
    <text evidence="2 9">Belongs to the ABC-2 integral membrane protein family.</text>
</comment>
<feature type="transmembrane region" description="Helical" evidence="9">
    <location>
        <begin position="273"/>
        <end position="295"/>
    </location>
</feature>
<evidence type="ECO:0000256" key="5">
    <source>
        <dbReference type="ARBA" id="ARBA00022519"/>
    </source>
</evidence>
<name>A0ABQ1P3D0_9MICC</name>
<evidence type="ECO:0000256" key="1">
    <source>
        <dbReference type="ARBA" id="ARBA00004429"/>
    </source>
</evidence>